<keyword evidence="2" id="KW-0808">Transferase</keyword>
<dbReference type="CDD" id="cd04194">
    <property type="entry name" value="GT8_A4GalT_like"/>
    <property type="match status" value="1"/>
</dbReference>
<dbReference type="STRING" id="349519.LCK_00247"/>
<dbReference type="SUPFAM" id="SSF53448">
    <property type="entry name" value="Nucleotide-diphospho-sugar transferases"/>
    <property type="match status" value="1"/>
</dbReference>
<evidence type="ECO:0000256" key="1">
    <source>
        <dbReference type="ARBA" id="ARBA00022676"/>
    </source>
</evidence>
<accession>B1MX28</accession>
<dbReference type="Proteomes" id="UP000002166">
    <property type="component" value="Chromosome"/>
</dbReference>
<dbReference type="eggNOG" id="COG1442">
    <property type="taxonomic scope" value="Bacteria"/>
</dbReference>
<dbReference type="AlphaFoldDB" id="B1MX28"/>
<keyword evidence="1" id="KW-0328">Glycosyltransferase</keyword>
<evidence type="ECO:0000313" key="5">
    <source>
        <dbReference type="Proteomes" id="UP000002166"/>
    </source>
</evidence>
<dbReference type="Gene3D" id="3.90.550.10">
    <property type="entry name" value="Spore Coat Polysaccharide Biosynthesis Protein SpsA, Chain A"/>
    <property type="match status" value="1"/>
</dbReference>
<proteinExistence type="predicted"/>
<dbReference type="HOGENOM" id="CLU_050833_0_5_9"/>
<dbReference type="RefSeq" id="WP_012305040.1">
    <property type="nucleotide sequence ID" value="NC_010471.1"/>
</dbReference>
<organism evidence="4 5">
    <name type="scientific">Leuconostoc citreum (strain KM20)</name>
    <dbReference type="NCBI Taxonomy" id="349519"/>
    <lineage>
        <taxon>Bacteria</taxon>
        <taxon>Bacillati</taxon>
        <taxon>Bacillota</taxon>
        <taxon>Bacilli</taxon>
        <taxon>Lactobacillales</taxon>
        <taxon>Lactobacillaceae</taxon>
        <taxon>Leuconostoc</taxon>
    </lineage>
</organism>
<keyword evidence="5" id="KW-1185">Reference proteome</keyword>
<evidence type="ECO:0000256" key="2">
    <source>
        <dbReference type="ARBA" id="ARBA00022679"/>
    </source>
</evidence>
<reference evidence="4 5" key="1">
    <citation type="journal article" date="2008" name="J. Bacteriol.">
        <title>Complete genome sequence of Leuconostoc citreum KM20.</title>
        <authorList>
            <person name="Kim J.F."/>
            <person name="Jeong H."/>
            <person name="Lee J.-S."/>
            <person name="Choi S.-H."/>
            <person name="Ha M."/>
            <person name="Hur C.-G."/>
            <person name="Kim J.-S."/>
            <person name="Lee S."/>
            <person name="Park H.-S."/>
            <person name="Park Y.-H."/>
            <person name="Oh T.K."/>
        </authorList>
    </citation>
    <scope>NUCLEOTIDE SEQUENCE [LARGE SCALE GENOMIC DNA]</scope>
    <source>
        <strain evidence="4 5">KM20</strain>
    </source>
</reference>
<dbReference type="InterPro" id="IPR050748">
    <property type="entry name" value="Glycosyltrans_8_dom-fam"/>
</dbReference>
<protein>
    <submittedName>
        <fullName evidence="4">Lipopolysaccharide biosynthesis protein, LPS:glycosyltransferase</fullName>
    </submittedName>
</protein>
<dbReference type="GO" id="GO:0016757">
    <property type="term" value="F:glycosyltransferase activity"/>
    <property type="evidence" value="ECO:0007669"/>
    <property type="project" value="UniProtKB-KW"/>
</dbReference>
<evidence type="ECO:0000256" key="3">
    <source>
        <dbReference type="ARBA" id="ARBA00022723"/>
    </source>
</evidence>
<dbReference type="EMBL" id="DQ489736">
    <property type="protein sequence ID" value="ACA82080.1"/>
    <property type="molecule type" value="Genomic_DNA"/>
</dbReference>
<dbReference type="Pfam" id="PF01501">
    <property type="entry name" value="Glyco_transf_8"/>
    <property type="match status" value="1"/>
</dbReference>
<dbReference type="InterPro" id="IPR029044">
    <property type="entry name" value="Nucleotide-diphossugar_trans"/>
</dbReference>
<dbReference type="CAZy" id="GT8">
    <property type="family name" value="Glycosyltransferase Family 8"/>
</dbReference>
<keyword evidence="3" id="KW-0479">Metal-binding</keyword>
<gene>
    <name evidence="4" type="primary">gspA</name>
    <name evidence="4" type="ordered locus">LCK_00247</name>
</gene>
<dbReference type="InterPro" id="IPR002495">
    <property type="entry name" value="Glyco_trans_8"/>
</dbReference>
<dbReference type="GO" id="GO:0046872">
    <property type="term" value="F:metal ion binding"/>
    <property type="evidence" value="ECO:0007669"/>
    <property type="project" value="UniProtKB-KW"/>
</dbReference>
<dbReference type="OrthoDB" id="5672604at2"/>
<name>B1MX28_LEUCK</name>
<evidence type="ECO:0000313" key="4">
    <source>
        <dbReference type="EMBL" id="ACA82080.1"/>
    </source>
</evidence>
<sequence length="283" mass="32982">MEKTKIINDDSVNILITIDENYIKPLRVLLYSLRQTNPRENMTIWLAHDHIEVAQLEKLHQFVAQLGFVLHTIKVDTSLWASAPTFKQYPPEMYFRLLCGQYLPKTLHRVIYLDPDILVINPIRPLANMPLKGQMLAASSHMGLTGISQTINHLRLGTRQVYFNSGVMLMDLDMMRQRVDMKAILSVIQQYGKELILPDQDILNYLYGDEILSLPEEIWNYDTRDNIMHYAKSFGSVDMRWVMENTVILHYCGRPKPWEKSNSINPFIMLYQHYEQLLAISGL</sequence>
<dbReference type="PANTHER" id="PTHR13778">
    <property type="entry name" value="GLYCOSYLTRANSFERASE 8 DOMAIN-CONTAINING PROTEIN"/>
    <property type="match status" value="1"/>
</dbReference>
<dbReference type="PANTHER" id="PTHR13778:SF47">
    <property type="entry name" value="LIPOPOLYSACCHARIDE 1,3-GALACTOSYLTRANSFERASE"/>
    <property type="match status" value="1"/>
</dbReference>
<dbReference type="KEGG" id="lci:LCK_00247"/>